<dbReference type="AlphaFoldDB" id="A9G4X1"/>
<reference evidence="2 3" key="1">
    <citation type="journal article" date="2007" name="Nat. Biotechnol.">
        <title>Complete genome sequence of the myxobacterium Sorangium cellulosum.</title>
        <authorList>
            <person name="Schneiker S."/>
            <person name="Perlova O."/>
            <person name="Kaiser O."/>
            <person name="Gerth K."/>
            <person name="Alici A."/>
            <person name="Altmeyer M.O."/>
            <person name="Bartels D."/>
            <person name="Bekel T."/>
            <person name="Beyer S."/>
            <person name="Bode E."/>
            <person name="Bode H.B."/>
            <person name="Bolten C.J."/>
            <person name="Choudhuri J.V."/>
            <person name="Doss S."/>
            <person name="Elnakady Y.A."/>
            <person name="Frank B."/>
            <person name="Gaigalat L."/>
            <person name="Goesmann A."/>
            <person name="Groeger C."/>
            <person name="Gross F."/>
            <person name="Jelsbak L."/>
            <person name="Jelsbak L."/>
            <person name="Kalinowski J."/>
            <person name="Kegler C."/>
            <person name="Knauber T."/>
            <person name="Konietzny S."/>
            <person name="Kopp M."/>
            <person name="Krause L."/>
            <person name="Krug D."/>
            <person name="Linke B."/>
            <person name="Mahmud T."/>
            <person name="Martinez-Arias R."/>
            <person name="McHardy A.C."/>
            <person name="Merai M."/>
            <person name="Meyer F."/>
            <person name="Mormann S."/>
            <person name="Munoz-Dorado J."/>
            <person name="Perez J."/>
            <person name="Pradella S."/>
            <person name="Rachid S."/>
            <person name="Raddatz G."/>
            <person name="Rosenau F."/>
            <person name="Rueckert C."/>
            <person name="Sasse F."/>
            <person name="Scharfe M."/>
            <person name="Schuster S.C."/>
            <person name="Suen G."/>
            <person name="Treuner-Lange A."/>
            <person name="Velicer G.J."/>
            <person name="Vorholter F.-J."/>
            <person name="Weissman K.J."/>
            <person name="Welch R.D."/>
            <person name="Wenzel S.C."/>
            <person name="Whitworth D.E."/>
            <person name="Wilhelm S."/>
            <person name="Wittmann C."/>
            <person name="Bloecker H."/>
            <person name="Puehler A."/>
            <person name="Mueller R."/>
        </authorList>
    </citation>
    <scope>NUCLEOTIDE SEQUENCE [LARGE SCALE GENOMIC DNA]</scope>
    <source>
        <strain evidence="3">So ce56</strain>
    </source>
</reference>
<proteinExistence type="predicted"/>
<organism evidence="2 3">
    <name type="scientific">Sorangium cellulosum (strain So ce56)</name>
    <name type="common">Polyangium cellulosum (strain So ce56)</name>
    <dbReference type="NCBI Taxonomy" id="448385"/>
    <lineage>
        <taxon>Bacteria</taxon>
        <taxon>Pseudomonadati</taxon>
        <taxon>Myxococcota</taxon>
        <taxon>Polyangia</taxon>
        <taxon>Polyangiales</taxon>
        <taxon>Polyangiaceae</taxon>
        <taxon>Sorangium</taxon>
    </lineage>
</organism>
<dbReference type="STRING" id="448385.sce8775"/>
<feature type="region of interest" description="Disordered" evidence="1">
    <location>
        <begin position="118"/>
        <end position="169"/>
    </location>
</feature>
<dbReference type="Proteomes" id="UP000002139">
    <property type="component" value="Chromosome"/>
</dbReference>
<evidence type="ECO:0000313" key="3">
    <source>
        <dbReference type="Proteomes" id="UP000002139"/>
    </source>
</evidence>
<keyword evidence="3" id="KW-1185">Reference proteome</keyword>
<accession>A9G4X1</accession>
<evidence type="ECO:0000313" key="2">
    <source>
        <dbReference type="EMBL" id="CAN98947.1"/>
    </source>
</evidence>
<gene>
    <name evidence="2" type="ordered locus">sce8775</name>
</gene>
<dbReference type="EMBL" id="AM746676">
    <property type="protein sequence ID" value="CAN98947.1"/>
    <property type="molecule type" value="Genomic_DNA"/>
</dbReference>
<evidence type="ECO:0000256" key="1">
    <source>
        <dbReference type="SAM" id="MobiDB-lite"/>
    </source>
</evidence>
<dbReference type="HOGENOM" id="CLU_139192_0_0_7"/>
<dbReference type="KEGG" id="scl:sce8775"/>
<feature type="compositionally biased region" description="Basic and acidic residues" evidence="1">
    <location>
        <begin position="160"/>
        <end position="169"/>
    </location>
</feature>
<name>A9G4X1_SORC5</name>
<sequence length="169" mass="18948">MVRCFCRRMSSRRWYELACGVVRAPSHVLEECFQMNKQTRCHLRAIARLHPEIGNLCDQLEAPWNAVRRIAHAPGAAEQWERAAQVLGELVEKRRATAPRRSRLEAVRLEALKRMGPPMEGGGKLASSLRAAWEAAERGTPAVSSPRPSDRHAGLRCSAARREARESST</sequence>
<protein>
    <submittedName>
        <fullName evidence="2">Uncharacterized protein</fullName>
    </submittedName>
</protein>